<reference evidence="9 10" key="2">
    <citation type="submission" date="2019-08" db="EMBL/GenBank/DDBJ databases">
        <authorList>
            <person name="Henke P."/>
        </authorList>
    </citation>
    <scope>NUCLEOTIDE SEQUENCE [LARGE SCALE GENOMIC DNA]</scope>
    <source>
        <strain evidence="9">Phe10_nw2017</strain>
    </source>
</reference>
<evidence type="ECO:0000256" key="3">
    <source>
        <dbReference type="ARBA" id="ARBA00023274"/>
    </source>
</evidence>
<reference evidence="9 10" key="1">
    <citation type="submission" date="2019-08" db="EMBL/GenBank/DDBJ databases">
        <title>100 year-old enigma solved: identification of Planctomyces bekefii, the type genus and species of the phylum Planctomycetes.</title>
        <authorList>
            <person name="Svetlana D.N."/>
            <person name="Overmann J."/>
        </authorList>
    </citation>
    <scope>NUCLEOTIDE SEQUENCE [LARGE SCALE GENOMIC DNA]</scope>
    <source>
        <strain evidence="9">Phe10_nw2017</strain>
    </source>
</reference>
<evidence type="ECO:0000256" key="5">
    <source>
        <dbReference type="ARBA" id="ARBA00035461"/>
    </source>
</evidence>
<evidence type="ECO:0000313" key="10">
    <source>
        <dbReference type="Proteomes" id="UP000321083"/>
    </source>
</evidence>
<dbReference type="AlphaFoldDB" id="A0A5C6M0E1"/>
<accession>A0A5C6M0E1</accession>
<keyword evidence="2 6" id="KW-0689">Ribosomal protein</keyword>
<dbReference type="GO" id="GO:0006412">
    <property type="term" value="P:translation"/>
    <property type="evidence" value="ECO:0007669"/>
    <property type="project" value="InterPro"/>
</dbReference>
<comment type="caution">
    <text evidence="9">The sequence shown here is derived from an EMBL/GenBank/DDBJ whole genome shotgun (WGS) entry which is preliminary data.</text>
</comment>
<feature type="domain" description="Large ribosomal subunit protein uL5 C-terminal" evidence="8">
    <location>
        <begin position="84"/>
        <end position="140"/>
    </location>
</feature>
<keyword evidence="3 6" id="KW-0687">Ribonucleoprotein</keyword>
<evidence type="ECO:0000256" key="2">
    <source>
        <dbReference type="ARBA" id="ARBA00022980"/>
    </source>
</evidence>
<dbReference type="FunFam" id="3.30.1440.10:FF:000001">
    <property type="entry name" value="50S ribosomal protein L5"/>
    <property type="match status" value="1"/>
</dbReference>
<dbReference type="Pfam" id="PF00673">
    <property type="entry name" value="Ribosomal_L5_C"/>
    <property type="match status" value="1"/>
</dbReference>
<comment type="similarity">
    <text evidence="1 6">Belongs to the universal ribosomal protein uL5 family.</text>
</comment>
<dbReference type="PIRSF" id="PIRSF002161">
    <property type="entry name" value="Ribosomal_L5"/>
    <property type="match status" value="1"/>
</dbReference>
<dbReference type="GO" id="GO:0003735">
    <property type="term" value="F:structural constituent of ribosome"/>
    <property type="evidence" value="ECO:0007669"/>
    <property type="project" value="InterPro"/>
</dbReference>
<dbReference type="Proteomes" id="UP000321083">
    <property type="component" value="Unassembled WGS sequence"/>
</dbReference>
<evidence type="ECO:0000256" key="4">
    <source>
        <dbReference type="ARBA" id="ARBA00035245"/>
    </source>
</evidence>
<dbReference type="InterPro" id="IPR020930">
    <property type="entry name" value="Ribosomal_uL5_bac-type"/>
</dbReference>
<gene>
    <name evidence="9" type="primary">rplE</name>
    <name evidence="9" type="ORF">E3A20_26510</name>
</gene>
<dbReference type="InterPro" id="IPR031309">
    <property type="entry name" value="Ribosomal_uL5_C"/>
</dbReference>
<evidence type="ECO:0000259" key="8">
    <source>
        <dbReference type="Pfam" id="PF00673"/>
    </source>
</evidence>
<dbReference type="InterPro" id="IPR031310">
    <property type="entry name" value="Ribosomal_uL5_N"/>
</dbReference>
<dbReference type="SUPFAM" id="SSF55282">
    <property type="entry name" value="RL5-like"/>
    <property type="match status" value="1"/>
</dbReference>
<keyword evidence="10" id="KW-1185">Reference proteome</keyword>
<dbReference type="Gene3D" id="3.30.1440.10">
    <property type="match status" value="1"/>
</dbReference>
<dbReference type="GO" id="GO:1990904">
    <property type="term" value="C:ribonucleoprotein complex"/>
    <property type="evidence" value="ECO:0007669"/>
    <property type="project" value="UniProtKB-KW"/>
</dbReference>
<dbReference type="GO" id="GO:0005840">
    <property type="term" value="C:ribosome"/>
    <property type="evidence" value="ECO:0007669"/>
    <property type="project" value="UniProtKB-KW"/>
</dbReference>
<evidence type="ECO:0000256" key="6">
    <source>
        <dbReference type="RuleBase" id="RU003930"/>
    </source>
</evidence>
<evidence type="ECO:0000313" key="9">
    <source>
        <dbReference type="EMBL" id="TWW08220.1"/>
    </source>
</evidence>
<protein>
    <recommendedName>
        <fullName evidence="4">Large ribosomal subunit protein uL5</fullName>
    </recommendedName>
    <alternativeName>
        <fullName evidence="5">50S ribosomal protein L5</fullName>
    </alternativeName>
</protein>
<dbReference type="EMBL" id="SRHE01000780">
    <property type="protein sequence ID" value="TWW08220.1"/>
    <property type="molecule type" value="Genomic_DNA"/>
</dbReference>
<evidence type="ECO:0000259" key="7">
    <source>
        <dbReference type="Pfam" id="PF00281"/>
    </source>
</evidence>
<proteinExistence type="inferred from homology"/>
<dbReference type="PANTHER" id="PTHR11994">
    <property type="entry name" value="60S RIBOSOMAL PROTEIN L11-RELATED"/>
    <property type="match status" value="1"/>
</dbReference>
<sequence>MARLIQDYNDRIVPLLREALGRTNIHSLPRLEKIVVSMGVGKAVEDRKRLDSAAEHLTQLSGQKAQVTRAKNSVSGFRLREGQPIGCRVTLRGRRMYDFLERLITLALPRVRDFRGVNPKGFDGHGNYNCGLSEQLVFLNLSTRA</sequence>
<evidence type="ECO:0000256" key="1">
    <source>
        <dbReference type="ARBA" id="ARBA00008553"/>
    </source>
</evidence>
<name>A0A5C6M0E1_9PLAN</name>
<organism evidence="9 10">
    <name type="scientific">Planctomyces bekefii</name>
    <dbReference type="NCBI Taxonomy" id="1653850"/>
    <lineage>
        <taxon>Bacteria</taxon>
        <taxon>Pseudomonadati</taxon>
        <taxon>Planctomycetota</taxon>
        <taxon>Planctomycetia</taxon>
        <taxon>Planctomycetales</taxon>
        <taxon>Planctomycetaceae</taxon>
        <taxon>Planctomyces</taxon>
    </lineage>
</organism>
<dbReference type="InterPro" id="IPR002132">
    <property type="entry name" value="Ribosomal_uL5"/>
</dbReference>
<dbReference type="InterPro" id="IPR022803">
    <property type="entry name" value="Ribosomal_uL5_dom_sf"/>
</dbReference>
<dbReference type="NCBIfam" id="NF000585">
    <property type="entry name" value="PRK00010.1"/>
    <property type="match status" value="1"/>
</dbReference>
<feature type="domain" description="Large ribosomal subunit protein uL5 N-terminal" evidence="7">
    <location>
        <begin position="24"/>
        <end position="80"/>
    </location>
</feature>
<dbReference type="Pfam" id="PF00281">
    <property type="entry name" value="Ribosomal_L5"/>
    <property type="match status" value="1"/>
</dbReference>